<dbReference type="EMBL" id="JBHUHV010000052">
    <property type="protein sequence ID" value="MFD2068230.1"/>
    <property type="molecule type" value="Genomic_DNA"/>
</dbReference>
<dbReference type="Pfam" id="PF00009">
    <property type="entry name" value="GTP_EFTU"/>
    <property type="match status" value="1"/>
</dbReference>
<dbReference type="InterPro" id="IPR009000">
    <property type="entry name" value="Transl_B-barrel_sf"/>
</dbReference>
<dbReference type="SUPFAM" id="SSF50465">
    <property type="entry name" value="EF-Tu/eEF-1alpha/eIF2-gamma C-terminal domain"/>
    <property type="match status" value="1"/>
</dbReference>
<dbReference type="InterPro" id="IPR050100">
    <property type="entry name" value="TRAFAC_GTPase_members"/>
</dbReference>
<evidence type="ECO:0000259" key="7">
    <source>
        <dbReference type="PROSITE" id="PS51722"/>
    </source>
</evidence>
<protein>
    <recommendedName>
        <fullName evidence="1">sulfate adenylyltransferase</fullName>
        <ecNumber evidence="1">2.7.7.4</ecNumber>
    </recommendedName>
</protein>
<dbReference type="CDD" id="cd03695">
    <property type="entry name" value="CysN_NodQ_II"/>
    <property type="match status" value="1"/>
</dbReference>
<dbReference type="EC" id="2.7.7.4" evidence="1"/>
<dbReference type="PROSITE" id="PS51722">
    <property type="entry name" value="G_TR_2"/>
    <property type="match status" value="1"/>
</dbReference>
<dbReference type="PRINTS" id="PR00315">
    <property type="entry name" value="ELONGATNFCT"/>
</dbReference>
<dbReference type="InterPro" id="IPR011779">
    <property type="entry name" value="SO4_adenylTrfase_lsu"/>
</dbReference>
<keyword evidence="6" id="KW-0342">GTP-binding</keyword>
<dbReference type="NCBIfam" id="TIGR02034">
    <property type="entry name" value="CysN"/>
    <property type="match status" value="1"/>
</dbReference>
<dbReference type="SUPFAM" id="SSF52540">
    <property type="entry name" value="P-loop containing nucleoside triphosphate hydrolases"/>
    <property type="match status" value="1"/>
</dbReference>
<sequence length="418" mass="46259">MDILKITTAGSVDDGKSTLIGRLLYETKSVTEDKLAAIEAASQRKGLGFLDLSLLTDGLIAEREQGITIDVAHIYFATAKRKYIIADTPGHFEYTRNMVTGASNAQVSLILIDARNGVVDQTYRHFYIASLLRIKHVIVCINKMDLVGFSEESFNQVKEQFMAYADKVRFEGQEIDFIPISSLMGENIVTPSDAMAWYDGEPLLNLLENINVEADLREYPFRMPVQMVIRPMSEQLHDYRAYAGKVASGKIKSGLAVKVLPSGLETQVQAVERFGESLTEAAQGESVNVLLTDDIDISRGDMLAAADDMPSLTKQIAATVTWLDHTSLRPGQMFLLQHGVNRVKAKVLSVTNKVDVANLTETETVDELKLNEIAQVELKLAKEIFADTYEQNKTNGAFILISEQSNNTAGVGFIKEIR</sequence>
<proteinExistence type="predicted"/>
<comment type="caution">
    <text evidence="8">The sequence shown here is derived from an EMBL/GenBank/DDBJ whole genome shotgun (WGS) entry which is preliminary data.</text>
</comment>
<keyword evidence="3 8" id="KW-0548">Nucleotidyltransferase</keyword>
<dbReference type="InterPro" id="IPR044139">
    <property type="entry name" value="CysN_NoDQ_III"/>
</dbReference>
<dbReference type="Pfam" id="PF22594">
    <property type="entry name" value="GTP-eEF1A_C"/>
    <property type="match status" value="1"/>
</dbReference>
<dbReference type="GO" id="GO:0016779">
    <property type="term" value="F:nucleotidyltransferase activity"/>
    <property type="evidence" value="ECO:0007669"/>
    <property type="project" value="UniProtKB-KW"/>
</dbReference>
<dbReference type="RefSeq" id="WP_229961625.1">
    <property type="nucleotide sequence ID" value="NZ_JAJJWI010000014.1"/>
</dbReference>
<accession>A0ABW4X229</accession>
<evidence type="ECO:0000256" key="3">
    <source>
        <dbReference type="ARBA" id="ARBA00022695"/>
    </source>
</evidence>
<dbReference type="Gene3D" id="2.40.30.10">
    <property type="entry name" value="Translation factors"/>
    <property type="match status" value="2"/>
</dbReference>
<feature type="domain" description="Tr-type G" evidence="7">
    <location>
        <begin position="1"/>
        <end position="215"/>
    </location>
</feature>
<dbReference type="PANTHER" id="PTHR23115">
    <property type="entry name" value="TRANSLATION FACTOR"/>
    <property type="match status" value="1"/>
</dbReference>
<keyword evidence="5" id="KW-0067">ATP-binding</keyword>
<dbReference type="PROSITE" id="PS00301">
    <property type="entry name" value="G_TR_1"/>
    <property type="match status" value="1"/>
</dbReference>
<keyword evidence="4" id="KW-0547">Nucleotide-binding</keyword>
<evidence type="ECO:0000313" key="8">
    <source>
        <dbReference type="EMBL" id="MFD2068230.1"/>
    </source>
</evidence>
<dbReference type="Gene3D" id="3.40.50.300">
    <property type="entry name" value="P-loop containing nucleotide triphosphate hydrolases"/>
    <property type="match status" value="1"/>
</dbReference>
<evidence type="ECO:0000256" key="5">
    <source>
        <dbReference type="ARBA" id="ARBA00022840"/>
    </source>
</evidence>
<dbReference type="InterPro" id="IPR044138">
    <property type="entry name" value="CysN_II"/>
</dbReference>
<dbReference type="InterPro" id="IPR027417">
    <property type="entry name" value="P-loop_NTPase"/>
</dbReference>
<reference evidence="9" key="1">
    <citation type="journal article" date="2019" name="Int. J. Syst. Evol. Microbiol.">
        <title>The Global Catalogue of Microorganisms (GCM) 10K type strain sequencing project: providing services to taxonomists for standard genome sequencing and annotation.</title>
        <authorList>
            <consortium name="The Broad Institute Genomics Platform"/>
            <consortium name="The Broad Institute Genome Sequencing Center for Infectious Disease"/>
            <person name="Wu L."/>
            <person name="Ma J."/>
        </authorList>
    </citation>
    <scope>NUCLEOTIDE SEQUENCE [LARGE SCALE GENOMIC DNA]</scope>
    <source>
        <strain evidence="9">JCM 16545</strain>
    </source>
</reference>
<dbReference type="CDD" id="cd04166">
    <property type="entry name" value="CysN_ATPS"/>
    <property type="match status" value="1"/>
</dbReference>
<organism evidence="8 9">
    <name type="scientific">Pontibacter silvestris</name>
    <dbReference type="NCBI Taxonomy" id="2305183"/>
    <lineage>
        <taxon>Bacteria</taxon>
        <taxon>Pseudomonadati</taxon>
        <taxon>Bacteroidota</taxon>
        <taxon>Cytophagia</taxon>
        <taxon>Cytophagales</taxon>
        <taxon>Hymenobacteraceae</taxon>
        <taxon>Pontibacter</taxon>
    </lineage>
</organism>
<keyword evidence="9" id="KW-1185">Reference proteome</keyword>
<evidence type="ECO:0000313" key="9">
    <source>
        <dbReference type="Proteomes" id="UP001597369"/>
    </source>
</evidence>
<dbReference type="SUPFAM" id="SSF50447">
    <property type="entry name" value="Translation proteins"/>
    <property type="match status" value="1"/>
</dbReference>
<dbReference type="InterPro" id="IPR041757">
    <property type="entry name" value="CysN_GTP-bd"/>
</dbReference>
<dbReference type="InterPro" id="IPR009001">
    <property type="entry name" value="Transl_elong_EF1A/Init_IF2_C"/>
</dbReference>
<dbReference type="InterPro" id="IPR054696">
    <property type="entry name" value="GTP-eEF1A_C"/>
</dbReference>
<evidence type="ECO:0000256" key="1">
    <source>
        <dbReference type="ARBA" id="ARBA00012391"/>
    </source>
</evidence>
<dbReference type="InterPro" id="IPR031157">
    <property type="entry name" value="G_TR_CS"/>
</dbReference>
<name>A0ABW4X229_9BACT</name>
<dbReference type="Proteomes" id="UP001597369">
    <property type="component" value="Unassembled WGS sequence"/>
</dbReference>
<evidence type="ECO:0000256" key="2">
    <source>
        <dbReference type="ARBA" id="ARBA00022679"/>
    </source>
</evidence>
<dbReference type="CDD" id="cd04095">
    <property type="entry name" value="CysN_NoDQ_III"/>
    <property type="match status" value="1"/>
</dbReference>
<gene>
    <name evidence="8" type="ORF">ACFSKU_15160</name>
</gene>
<evidence type="ECO:0000256" key="6">
    <source>
        <dbReference type="ARBA" id="ARBA00023134"/>
    </source>
</evidence>
<keyword evidence="2" id="KW-0808">Transferase</keyword>
<evidence type="ECO:0000256" key="4">
    <source>
        <dbReference type="ARBA" id="ARBA00022741"/>
    </source>
</evidence>
<dbReference type="InterPro" id="IPR000795">
    <property type="entry name" value="T_Tr_GTP-bd_dom"/>
</dbReference>